<organism evidence="1 2">
    <name type="scientific">Alkalihalophilus marmarensis DSM 21297</name>
    <dbReference type="NCBI Taxonomy" id="1188261"/>
    <lineage>
        <taxon>Bacteria</taxon>
        <taxon>Bacillati</taxon>
        <taxon>Bacillota</taxon>
        <taxon>Bacilli</taxon>
        <taxon>Bacillales</taxon>
        <taxon>Bacillaceae</taxon>
        <taxon>Alkalihalophilus</taxon>
    </lineage>
</organism>
<protein>
    <submittedName>
        <fullName evidence="1">Uncharacterized protein</fullName>
    </submittedName>
</protein>
<name>U6SSI3_9BACI</name>
<dbReference type="Proteomes" id="UP000017170">
    <property type="component" value="Unassembled WGS sequence"/>
</dbReference>
<dbReference type="EMBL" id="ATAE01000008">
    <property type="protein sequence ID" value="ERN54317.1"/>
    <property type="molecule type" value="Genomic_DNA"/>
</dbReference>
<keyword evidence="2" id="KW-1185">Reference proteome</keyword>
<accession>U6SSI3</accession>
<comment type="caution">
    <text evidence="1">The sequence shown here is derived from an EMBL/GenBank/DDBJ whole genome shotgun (WGS) entry which is preliminary data.</text>
</comment>
<dbReference type="PATRIC" id="fig|1188261.3.peg.951"/>
<dbReference type="RefSeq" id="WP_022627280.1">
    <property type="nucleotide sequence ID" value="NZ_ATAE01000008.1"/>
</dbReference>
<evidence type="ECO:0000313" key="1">
    <source>
        <dbReference type="EMBL" id="ERN54317.1"/>
    </source>
</evidence>
<sequence length="110" mass="12893">MSKDNELDNNMSEVKHMINNENSEAATEENVVVLRASIKKIWSKMKETISKFVERAYEIIKNIVIYYSKNPPVGYKRLIKKAELDYYNSIAEGRSNNWRRARGLPLIREV</sequence>
<gene>
    <name evidence="1" type="ORF">A33I_07785</name>
</gene>
<reference evidence="1 2" key="1">
    <citation type="journal article" date="2013" name="Genome Announc.">
        <title>Genome Sequence of the Extreme Obligate Alkaliphile Bacillus marmarensis Strain DSM 21297.</title>
        <authorList>
            <person name="Wernick D.G."/>
            <person name="Choi K.Y."/>
            <person name="Tat C.A."/>
            <person name="Lafontaine Rivera J.G."/>
            <person name="Liao J.C."/>
        </authorList>
    </citation>
    <scope>NUCLEOTIDE SEQUENCE [LARGE SCALE GENOMIC DNA]</scope>
    <source>
        <strain evidence="1 2">DSM 21297</strain>
    </source>
</reference>
<proteinExistence type="predicted"/>
<evidence type="ECO:0000313" key="2">
    <source>
        <dbReference type="Proteomes" id="UP000017170"/>
    </source>
</evidence>
<dbReference type="AlphaFoldDB" id="U6SSI3"/>